<evidence type="ECO:0000256" key="2">
    <source>
        <dbReference type="SAM" id="MobiDB-lite"/>
    </source>
</evidence>
<dbReference type="Proteomes" id="UP000077248">
    <property type="component" value="Unassembled WGS sequence"/>
</dbReference>
<dbReference type="KEGG" id="aalt:CC77DRAFT_177849"/>
<sequence>MTDFNETRSPLTNDNVQAWARANFAAPFRALPRAARLHWIQFDESFTISRAIWRGLGRSTHKQLLVIGGYAPGPAGDDDEPIDRVTAHVHEDEAEVSFYRITELDDGSSELQAVNSTSTVAFHAPFCDVGDDMGGSKAIHRVSALILYYFLAAGHVKELCRTRSDPTMFTRNFRDACLWVHNEGERPLLPPTRKSEPSTPYEKDSIVVRPKRSSTVSSLSRSITEDIQAPPIKRAATDSLNVKIKRERDEDYTGIASAIRPKKHPRRTLSEQIIVPSSLKQSTTAPSPSSILSPRSPAPERVNRALTDRIQNLKDENAGLKDVNAGLKASVNGLETEKIDLQKRMEKESHAYRGLEMEFESIKKEMMAMKERLESVETSGEKVRVEVDRLKTVEEASKELRKELRNEVEKLRGRVERSEKEAENAKEELLAVRRGLTKELGEAVKKWGA</sequence>
<dbReference type="EMBL" id="KV441482">
    <property type="protein sequence ID" value="OAG18963.1"/>
    <property type="molecule type" value="Genomic_DNA"/>
</dbReference>
<dbReference type="RefSeq" id="XP_018384384.1">
    <property type="nucleotide sequence ID" value="XM_018530485.1"/>
</dbReference>
<dbReference type="OMA" id="RNFRDAC"/>
<feature type="compositionally biased region" description="Basic and acidic residues" evidence="2">
    <location>
        <begin position="193"/>
        <end position="205"/>
    </location>
</feature>
<reference evidence="3 4" key="1">
    <citation type="submission" date="2016-05" db="EMBL/GenBank/DDBJ databases">
        <title>Comparative analysis of secretome profiles of manganese(II)-oxidizing ascomycete fungi.</title>
        <authorList>
            <consortium name="DOE Joint Genome Institute"/>
            <person name="Zeiner C.A."/>
            <person name="Purvine S.O."/>
            <person name="Zink E.M."/>
            <person name="Wu S."/>
            <person name="Pasa-Tolic L."/>
            <person name="Chaput D.L."/>
            <person name="Haridas S."/>
            <person name="Grigoriev I.V."/>
            <person name="Santelli C.M."/>
            <person name="Hansel C.M."/>
        </authorList>
    </citation>
    <scope>NUCLEOTIDE SEQUENCE [LARGE SCALE GENOMIC DNA]</scope>
    <source>
        <strain evidence="3 4">SRC1lrK2f</strain>
    </source>
</reference>
<dbReference type="GeneID" id="29116079"/>
<feature type="region of interest" description="Disordered" evidence="2">
    <location>
        <begin position="186"/>
        <end position="205"/>
    </location>
</feature>
<dbReference type="Gene3D" id="1.10.287.1490">
    <property type="match status" value="1"/>
</dbReference>
<evidence type="ECO:0000313" key="3">
    <source>
        <dbReference type="EMBL" id="OAG18963.1"/>
    </source>
</evidence>
<dbReference type="AlphaFoldDB" id="A0A177DGR3"/>
<evidence type="ECO:0000256" key="1">
    <source>
        <dbReference type="SAM" id="Coils"/>
    </source>
</evidence>
<keyword evidence="1" id="KW-0175">Coiled coil</keyword>
<feature type="coiled-coil region" evidence="1">
    <location>
        <begin position="303"/>
        <end position="439"/>
    </location>
</feature>
<keyword evidence="4" id="KW-1185">Reference proteome</keyword>
<dbReference type="VEuPathDB" id="FungiDB:CC77DRAFT_177849"/>
<proteinExistence type="predicted"/>
<feature type="compositionally biased region" description="Low complexity" evidence="2">
    <location>
        <begin position="286"/>
        <end position="295"/>
    </location>
</feature>
<accession>A0A177DGR3</accession>
<name>A0A177DGR3_ALTAL</name>
<organism evidence="3 4">
    <name type="scientific">Alternaria alternata</name>
    <name type="common">Alternaria rot fungus</name>
    <name type="synonym">Torula alternata</name>
    <dbReference type="NCBI Taxonomy" id="5599"/>
    <lineage>
        <taxon>Eukaryota</taxon>
        <taxon>Fungi</taxon>
        <taxon>Dikarya</taxon>
        <taxon>Ascomycota</taxon>
        <taxon>Pezizomycotina</taxon>
        <taxon>Dothideomycetes</taxon>
        <taxon>Pleosporomycetidae</taxon>
        <taxon>Pleosporales</taxon>
        <taxon>Pleosporineae</taxon>
        <taxon>Pleosporaceae</taxon>
        <taxon>Alternaria</taxon>
        <taxon>Alternaria sect. Alternaria</taxon>
        <taxon>Alternaria alternata complex</taxon>
    </lineage>
</organism>
<evidence type="ECO:0000313" key="4">
    <source>
        <dbReference type="Proteomes" id="UP000077248"/>
    </source>
</evidence>
<protein>
    <submittedName>
        <fullName evidence="3">Uncharacterized protein</fullName>
    </submittedName>
</protein>
<feature type="region of interest" description="Disordered" evidence="2">
    <location>
        <begin position="277"/>
        <end position="300"/>
    </location>
</feature>
<gene>
    <name evidence="3" type="ORF">CC77DRAFT_177849</name>
</gene>